<reference evidence="3 4" key="1">
    <citation type="submission" date="2018-04" db="EMBL/GenBank/DDBJ databases">
        <title>Genomic Encyclopedia of Archaeal and Bacterial Type Strains, Phase II (KMG-II): from individual species to whole genera.</title>
        <authorList>
            <person name="Goeker M."/>
        </authorList>
    </citation>
    <scope>NUCLEOTIDE SEQUENCE [LARGE SCALE GENOMIC DNA]</scope>
    <source>
        <strain evidence="3 4">DSM 23382</strain>
    </source>
</reference>
<dbReference type="PANTHER" id="PTHR22946">
    <property type="entry name" value="DIENELACTONE HYDROLASE DOMAIN-CONTAINING PROTEIN-RELATED"/>
    <property type="match status" value="1"/>
</dbReference>
<evidence type="ECO:0000313" key="4">
    <source>
        <dbReference type="Proteomes" id="UP000244081"/>
    </source>
</evidence>
<dbReference type="OrthoDB" id="217645at2"/>
<dbReference type="Proteomes" id="UP000244081">
    <property type="component" value="Unassembled WGS sequence"/>
</dbReference>
<organism evidence="3 4">
    <name type="scientific">Breoghania corrubedonensis</name>
    <dbReference type="NCBI Taxonomy" id="665038"/>
    <lineage>
        <taxon>Bacteria</taxon>
        <taxon>Pseudomonadati</taxon>
        <taxon>Pseudomonadota</taxon>
        <taxon>Alphaproteobacteria</taxon>
        <taxon>Hyphomicrobiales</taxon>
        <taxon>Stappiaceae</taxon>
        <taxon>Breoghania</taxon>
    </lineage>
</organism>
<evidence type="ECO:0000259" key="2">
    <source>
        <dbReference type="Pfam" id="PF12697"/>
    </source>
</evidence>
<comment type="caution">
    <text evidence="3">The sequence shown here is derived from an EMBL/GenBank/DDBJ whole genome shotgun (WGS) entry which is preliminary data.</text>
</comment>
<dbReference type="Gene3D" id="3.40.50.1820">
    <property type="entry name" value="alpha/beta hydrolase"/>
    <property type="match status" value="1"/>
</dbReference>
<dbReference type="Pfam" id="PF12697">
    <property type="entry name" value="Abhydrolase_6"/>
    <property type="match status" value="1"/>
</dbReference>
<dbReference type="Gene3D" id="1.20.1440.110">
    <property type="entry name" value="acylaminoacyl peptidase"/>
    <property type="match status" value="1"/>
</dbReference>
<dbReference type="EMBL" id="QAYG01000003">
    <property type="protein sequence ID" value="PTW60906.1"/>
    <property type="molecule type" value="Genomic_DNA"/>
</dbReference>
<evidence type="ECO:0000256" key="1">
    <source>
        <dbReference type="ARBA" id="ARBA00038115"/>
    </source>
</evidence>
<accession>A0A2T5VAY1</accession>
<protein>
    <recommendedName>
        <fullName evidence="2">AB hydrolase-1 domain-containing protein</fullName>
    </recommendedName>
</protein>
<sequence>MQETDINDRAAARTGNARLFNDQTYHFQALRVLSDAPAGAADIAEVMQAITHIPEGDAGAWFDAFSAIAKRSEALAQGCADATSSGLALQRAHSYWRTAEFFLSPKDPRRDVAWERQISNFNEGLDTLGVPYERFTVPFESGNLNAIYYRAEGGANKPLIVIAGGFDGTLEELYFMFGKDAVERGYNVLTYEGPGQCGLVREQNMYFMHEWEKPTSALLDHFAMAFSKPDRIVLLGISLGGYLAPRAAAFDDRIDGVIAFNVMYDFNAVCEPFRALAANPATRDLPGVHWAVENGCWVFGTETADEFVDATKPFTLAGVSDKIKGDVLILAGEADHFVPLTQVRSFADALINARSVEKVIYTRETGGAEHCQLGAATLWQSTVFDWLLRRFG</sequence>
<name>A0A2T5VAY1_9HYPH</name>
<dbReference type="InterPro" id="IPR029058">
    <property type="entry name" value="AB_hydrolase_fold"/>
</dbReference>
<feature type="domain" description="AB hydrolase-1" evidence="2">
    <location>
        <begin position="180"/>
        <end position="339"/>
    </location>
</feature>
<dbReference type="InterPro" id="IPR050261">
    <property type="entry name" value="FrsA_esterase"/>
</dbReference>
<dbReference type="AlphaFoldDB" id="A0A2T5VAY1"/>
<evidence type="ECO:0000313" key="3">
    <source>
        <dbReference type="EMBL" id="PTW60906.1"/>
    </source>
</evidence>
<dbReference type="SUPFAM" id="SSF53474">
    <property type="entry name" value="alpha/beta-Hydrolases"/>
    <property type="match status" value="1"/>
</dbReference>
<proteinExistence type="inferred from homology"/>
<comment type="similarity">
    <text evidence="1">Belongs to the AB hydrolase superfamily. FUS2 hydrolase family.</text>
</comment>
<dbReference type="InterPro" id="IPR000073">
    <property type="entry name" value="AB_hydrolase_1"/>
</dbReference>
<keyword evidence="4" id="KW-1185">Reference proteome</keyword>
<dbReference type="PANTHER" id="PTHR22946:SF12">
    <property type="entry name" value="CONIDIAL PIGMENT BIOSYNTHESIS PROTEIN AYG1 (AFU_ORTHOLOGUE AFUA_2G17550)"/>
    <property type="match status" value="1"/>
</dbReference>
<gene>
    <name evidence="3" type="ORF">C8N35_10387</name>
</gene>
<dbReference type="RefSeq" id="WP_107989734.1">
    <property type="nucleotide sequence ID" value="NZ_QAYG01000003.1"/>
</dbReference>